<organism evidence="1 2">
    <name type="scientific">Romboutsia hominis</name>
    <dbReference type="NCBI Taxonomy" id="1507512"/>
    <lineage>
        <taxon>Bacteria</taxon>
        <taxon>Bacillati</taxon>
        <taxon>Bacillota</taxon>
        <taxon>Clostridia</taxon>
        <taxon>Peptostreptococcales</taxon>
        <taxon>Peptostreptococcaceae</taxon>
        <taxon>Romboutsia</taxon>
    </lineage>
</organism>
<evidence type="ECO:0000313" key="2">
    <source>
        <dbReference type="Proteomes" id="UP000245695"/>
    </source>
</evidence>
<dbReference type="AlphaFoldDB" id="A0A2P2BPF8"/>
<dbReference type="EMBL" id="LN650648">
    <property type="protein sequence ID" value="CEI72228.1"/>
    <property type="molecule type" value="Genomic_DNA"/>
</dbReference>
<accession>A0A2P2BPF8</accession>
<evidence type="ECO:0000313" key="1">
    <source>
        <dbReference type="EMBL" id="CEI72228.1"/>
    </source>
</evidence>
<protein>
    <submittedName>
        <fullName evidence="1">Uncharacterized protein</fullName>
    </submittedName>
</protein>
<gene>
    <name evidence="1" type="ORF">FRIFI_0681</name>
</gene>
<proteinExistence type="predicted"/>
<reference evidence="1 2" key="1">
    <citation type="submission" date="2014-09" db="EMBL/GenBank/DDBJ databases">
        <authorList>
            <person name="Hornung B.V."/>
        </authorList>
    </citation>
    <scope>NUCLEOTIDE SEQUENCE [LARGE SCALE GENOMIC DNA]</scope>
    <source>
        <strain evidence="1 2">FRIFI</strain>
    </source>
</reference>
<name>A0A2P2BPF8_9FIRM</name>
<keyword evidence="2" id="KW-1185">Reference proteome</keyword>
<dbReference type="KEGG" id="rhom:FRIFI_0681"/>
<dbReference type="Proteomes" id="UP000245695">
    <property type="component" value="Chromosome 1"/>
</dbReference>
<sequence length="55" mass="6027">MILATTGTSATNRIESMVRNAICGIATAKSIGIRNPKELYLMLMVLDKLKNAYII</sequence>
<dbReference type="RefSeq" id="WP_330405576.1">
    <property type="nucleotide sequence ID" value="NZ_LN650648.1"/>
</dbReference>